<keyword evidence="5" id="KW-1185">Reference proteome</keyword>
<dbReference type="SUPFAM" id="SSF51735">
    <property type="entry name" value="NAD(P)-binding Rossmann-fold domains"/>
    <property type="match status" value="1"/>
</dbReference>
<dbReference type="InterPro" id="IPR002347">
    <property type="entry name" value="SDR_fam"/>
</dbReference>
<proteinExistence type="inferred from homology"/>
<evidence type="ECO:0000313" key="5">
    <source>
        <dbReference type="Proteomes" id="UP000075809"/>
    </source>
</evidence>
<evidence type="ECO:0000256" key="3">
    <source>
        <dbReference type="RuleBase" id="RU000363"/>
    </source>
</evidence>
<comment type="similarity">
    <text evidence="1 3">Belongs to the short-chain dehydrogenases/reductases (SDR) family.</text>
</comment>
<dbReference type="InterPro" id="IPR036291">
    <property type="entry name" value="NAD(P)-bd_dom_sf"/>
</dbReference>
<dbReference type="PANTHER" id="PTHR44229">
    <property type="entry name" value="15-HYDROXYPROSTAGLANDIN DEHYDROGENASE [NAD(+)]"/>
    <property type="match status" value="1"/>
</dbReference>
<evidence type="ECO:0000256" key="1">
    <source>
        <dbReference type="ARBA" id="ARBA00006484"/>
    </source>
</evidence>
<dbReference type="EMBL" id="KQ982254">
    <property type="protein sequence ID" value="KYQ58798.1"/>
    <property type="molecule type" value="Genomic_DNA"/>
</dbReference>
<dbReference type="PROSITE" id="PS00061">
    <property type="entry name" value="ADH_SHORT"/>
    <property type="match status" value="1"/>
</dbReference>
<dbReference type="PRINTS" id="PR00080">
    <property type="entry name" value="SDRFAMILY"/>
</dbReference>
<dbReference type="PANTHER" id="PTHR44229:SF8">
    <property type="entry name" value="ALCOHOL DEHYDROGENASE-RELATED"/>
    <property type="match status" value="1"/>
</dbReference>
<dbReference type="Pfam" id="PF00106">
    <property type="entry name" value="adh_short"/>
    <property type="match status" value="1"/>
</dbReference>
<dbReference type="Gene3D" id="3.40.50.720">
    <property type="entry name" value="NAD(P)-binding Rossmann-like Domain"/>
    <property type="match status" value="1"/>
</dbReference>
<organism evidence="4 5">
    <name type="scientific">Mycetomoellerius zeteki</name>
    <dbReference type="NCBI Taxonomy" id="64791"/>
    <lineage>
        <taxon>Eukaryota</taxon>
        <taxon>Metazoa</taxon>
        <taxon>Ecdysozoa</taxon>
        <taxon>Arthropoda</taxon>
        <taxon>Hexapoda</taxon>
        <taxon>Insecta</taxon>
        <taxon>Pterygota</taxon>
        <taxon>Neoptera</taxon>
        <taxon>Endopterygota</taxon>
        <taxon>Hymenoptera</taxon>
        <taxon>Apocrita</taxon>
        <taxon>Aculeata</taxon>
        <taxon>Formicoidea</taxon>
        <taxon>Formicidae</taxon>
        <taxon>Myrmicinae</taxon>
        <taxon>Mycetomoellerius</taxon>
    </lineage>
</organism>
<reference evidence="4 5" key="1">
    <citation type="submission" date="2015-09" db="EMBL/GenBank/DDBJ databases">
        <title>Trachymyrmex zeteki WGS genome.</title>
        <authorList>
            <person name="Nygaard S."/>
            <person name="Hu H."/>
            <person name="Boomsma J."/>
            <person name="Zhang G."/>
        </authorList>
    </citation>
    <scope>NUCLEOTIDE SEQUENCE [LARGE SCALE GENOMIC DNA]</scope>
    <source>
        <strain evidence="4">Tzet28-1</strain>
        <tissue evidence="4">Whole body</tissue>
    </source>
</reference>
<dbReference type="InterPro" id="IPR020904">
    <property type="entry name" value="Sc_DH/Rdtase_CS"/>
</dbReference>
<dbReference type="PRINTS" id="PR01167">
    <property type="entry name" value="INSADHFAMILY"/>
</dbReference>
<dbReference type="GO" id="GO:0016616">
    <property type="term" value="F:oxidoreductase activity, acting on the CH-OH group of donors, NAD or NADP as acceptor"/>
    <property type="evidence" value="ECO:0007669"/>
    <property type="project" value="TreeGrafter"/>
</dbReference>
<evidence type="ECO:0000256" key="2">
    <source>
        <dbReference type="ARBA" id="ARBA00023002"/>
    </source>
</evidence>
<dbReference type="Proteomes" id="UP000075809">
    <property type="component" value="Unassembled WGS sequence"/>
</dbReference>
<name>A0A151XEU9_9HYME</name>
<keyword evidence="2" id="KW-0560">Oxidoreductase</keyword>
<protein>
    <submittedName>
        <fullName evidence="4">15-hydroxyprostaglandin dehydrogenase [NAD+]</fullName>
    </submittedName>
</protein>
<dbReference type="FunFam" id="3.40.50.720:FF:000149">
    <property type="entry name" value="15-hydroxyprostaglandin dehydrogenase [NAD(+)]"/>
    <property type="match status" value="1"/>
</dbReference>
<evidence type="ECO:0000313" key="4">
    <source>
        <dbReference type="EMBL" id="KYQ58798.1"/>
    </source>
</evidence>
<sequence length="264" mass="28646">MYNVQNKTIMITGAARGLGYKYAEILLRNNAKSVAVVDLPTSNGQNAVATLENEFGKGRTIFVSCDITKADDLEKTFRKIIDAFKGLDILINNAGIFNDNYWEKTIDLNVKGLIRCSILAFDYMGKHKGGKGGVIVNVASVAGLTPTYFIPMYCASKYAVLGFSQSLASMYDKTGVRVVIICPGATATPMITSVSDKICNSVRAVLGSDAVNLDNYQKQTADNVSLAMLDLIQKGKNGATWVSEHDQPPYAVDFPDYSKQSLPV</sequence>
<accession>A0A151XEU9</accession>
<dbReference type="AlphaFoldDB" id="A0A151XEU9"/>
<dbReference type="STRING" id="64791.A0A151XEU9"/>
<dbReference type="GO" id="GO:0005737">
    <property type="term" value="C:cytoplasm"/>
    <property type="evidence" value="ECO:0007669"/>
    <property type="project" value="TreeGrafter"/>
</dbReference>
<gene>
    <name evidence="4" type="ORF">ALC60_02446</name>
</gene>